<comment type="caution">
    <text evidence="1">The sequence shown here is derived from an EMBL/GenBank/DDBJ whole genome shotgun (WGS) entry which is preliminary data.</text>
</comment>
<accession>A0A327S1B4</accession>
<name>A0A327S1B4_9SPHI</name>
<evidence type="ECO:0000313" key="2">
    <source>
        <dbReference type="Proteomes" id="UP000249754"/>
    </source>
</evidence>
<evidence type="ECO:0000313" key="1">
    <source>
        <dbReference type="EMBL" id="RAJ22876.1"/>
    </source>
</evidence>
<organism evidence="1 2">
    <name type="scientific">Pedobacter cryoconitis</name>
    <dbReference type="NCBI Taxonomy" id="188932"/>
    <lineage>
        <taxon>Bacteria</taxon>
        <taxon>Pseudomonadati</taxon>
        <taxon>Bacteroidota</taxon>
        <taxon>Sphingobacteriia</taxon>
        <taxon>Sphingobacteriales</taxon>
        <taxon>Sphingobacteriaceae</taxon>
        <taxon>Pedobacter</taxon>
    </lineage>
</organism>
<proteinExistence type="predicted"/>
<dbReference type="AlphaFoldDB" id="A0A327S1B4"/>
<protein>
    <submittedName>
        <fullName evidence="1">Uncharacterized protein</fullName>
    </submittedName>
</protein>
<dbReference type="EMBL" id="QLLR01000034">
    <property type="protein sequence ID" value="RAJ22876.1"/>
    <property type="molecule type" value="Genomic_DNA"/>
</dbReference>
<reference evidence="1 2" key="1">
    <citation type="submission" date="2018-06" db="EMBL/GenBank/DDBJ databases">
        <title>Genomic Encyclopedia of Archaeal and Bacterial Type Strains, Phase II (KMG-II): from individual species to whole genera.</title>
        <authorList>
            <person name="Goeker M."/>
        </authorList>
    </citation>
    <scope>NUCLEOTIDE SEQUENCE [LARGE SCALE GENOMIC DNA]</scope>
    <source>
        <strain evidence="1 2">DSM 14825</strain>
    </source>
</reference>
<sequence length="107" mass="11772">MAPSGQNGAFNNGNIRDLSLLMKMDIDTILKFKADTSLSKIGNVTNSSIINISAPITDREISYFSLHEISLLRVGIKDDVGVDLQSTLFTSKNKKQILKAAKFILEK</sequence>
<gene>
    <name evidence="1" type="ORF">LY11_04580</name>
</gene>
<dbReference type="Proteomes" id="UP000249754">
    <property type="component" value="Unassembled WGS sequence"/>
</dbReference>